<dbReference type="SUPFAM" id="SSF56935">
    <property type="entry name" value="Porins"/>
    <property type="match status" value="1"/>
</dbReference>
<dbReference type="InterPro" id="IPR037066">
    <property type="entry name" value="Plug_dom_sf"/>
</dbReference>
<dbReference type="Pfam" id="PF07715">
    <property type="entry name" value="Plug"/>
    <property type="match status" value="1"/>
</dbReference>
<keyword evidence="6 8" id="KW-0472">Membrane</keyword>
<dbReference type="InterPro" id="IPR008969">
    <property type="entry name" value="CarboxyPept-like_regulatory"/>
</dbReference>
<dbReference type="SUPFAM" id="SSF49464">
    <property type="entry name" value="Carboxypeptidase regulatory domain-like"/>
    <property type="match status" value="1"/>
</dbReference>
<evidence type="ECO:0000259" key="10">
    <source>
        <dbReference type="Pfam" id="PF00593"/>
    </source>
</evidence>
<evidence type="ECO:0000256" key="6">
    <source>
        <dbReference type="ARBA" id="ARBA00023136"/>
    </source>
</evidence>
<comment type="similarity">
    <text evidence="8 9">Belongs to the TonB-dependent receptor family.</text>
</comment>
<keyword evidence="5 9" id="KW-0798">TonB box</keyword>
<dbReference type="Gene3D" id="2.60.40.1120">
    <property type="entry name" value="Carboxypeptidase-like, regulatory domain"/>
    <property type="match status" value="1"/>
</dbReference>
<name>A0ABP8E768_9FLAO</name>
<evidence type="ECO:0000256" key="7">
    <source>
        <dbReference type="ARBA" id="ARBA00023237"/>
    </source>
</evidence>
<dbReference type="Gene3D" id="2.40.170.20">
    <property type="entry name" value="TonB-dependent receptor, beta-barrel domain"/>
    <property type="match status" value="1"/>
</dbReference>
<dbReference type="InterPro" id="IPR036942">
    <property type="entry name" value="Beta-barrel_TonB_sf"/>
</dbReference>
<dbReference type="EMBL" id="BAABAV010000001">
    <property type="protein sequence ID" value="GAA4268088.1"/>
    <property type="molecule type" value="Genomic_DNA"/>
</dbReference>
<keyword evidence="4 8" id="KW-0812">Transmembrane</keyword>
<feature type="domain" description="TonB-dependent receptor plug" evidence="11">
    <location>
        <begin position="100"/>
        <end position="208"/>
    </location>
</feature>
<dbReference type="InterPro" id="IPR039426">
    <property type="entry name" value="TonB-dep_rcpt-like"/>
</dbReference>
<dbReference type="InterPro" id="IPR000531">
    <property type="entry name" value="Beta-barrel_TonB"/>
</dbReference>
<protein>
    <submittedName>
        <fullName evidence="12">SusC/RagA family TonB-linked outer membrane protein</fullName>
    </submittedName>
</protein>
<dbReference type="Proteomes" id="UP001500027">
    <property type="component" value="Unassembled WGS sequence"/>
</dbReference>
<evidence type="ECO:0000256" key="3">
    <source>
        <dbReference type="ARBA" id="ARBA00022452"/>
    </source>
</evidence>
<dbReference type="NCBIfam" id="TIGR04056">
    <property type="entry name" value="OMP_RagA_SusC"/>
    <property type="match status" value="1"/>
</dbReference>
<dbReference type="Gene3D" id="2.170.130.10">
    <property type="entry name" value="TonB-dependent receptor, plug domain"/>
    <property type="match status" value="1"/>
</dbReference>
<keyword evidence="2 8" id="KW-0813">Transport</keyword>
<comment type="caution">
    <text evidence="12">The sequence shown here is derived from an EMBL/GenBank/DDBJ whole genome shotgun (WGS) entry which is preliminary data.</text>
</comment>
<evidence type="ECO:0000259" key="11">
    <source>
        <dbReference type="Pfam" id="PF07715"/>
    </source>
</evidence>
<organism evidence="12 13">
    <name type="scientific">Hyunsoonleella aestuarii</name>
    <dbReference type="NCBI Taxonomy" id="912802"/>
    <lineage>
        <taxon>Bacteria</taxon>
        <taxon>Pseudomonadati</taxon>
        <taxon>Bacteroidota</taxon>
        <taxon>Flavobacteriia</taxon>
        <taxon>Flavobacteriales</taxon>
        <taxon>Flavobacteriaceae</taxon>
    </lineage>
</organism>
<evidence type="ECO:0000256" key="4">
    <source>
        <dbReference type="ARBA" id="ARBA00022692"/>
    </source>
</evidence>
<dbReference type="PROSITE" id="PS52016">
    <property type="entry name" value="TONB_DEPENDENT_REC_3"/>
    <property type="match status" value="1"/>
</dbReference>
<evidence type="ECO:0000256" key="5">
    <source>
        <dbReference type="ARBA" id="ARBA00023077"/>
    </source>
</evidence>
<dbReference type="Pfam" id="PF13715">
    <property type="entry name" value="CarbopepD_reg_2"/>
    <property type="match status" value="1"/>
</dbReference>
<keyword evidence="7 8" id="KW-0998">Cell outer membrane</keyword>
<evidence type="ECO:0000256" key="1">
    <source>
        <dbReference type="ARBA" id="ARBA00004571"/>
    </source>
</evidence>
<keyword evidence="13" id="KW-1185">Reference proteome</keyword>
<evidence type="ECO:0000313" key="12">
    <source>
        <dbReference type="EMBL" id="GAA4268088.1"/>
    </source>
</evidence>
<evidence type="ECO:0000256" key="8">
    <source>
        <dbReference type="PROSITE-ProRule" id="PRU01360"/>
    </source>
</evidence>
<gene>
    <name evidence="12" type="ORF">GCM10022257_01890</name>
</gene>
<dbReference type="InterPro" id="IPR023996">
    <property type="entry name" value="TonB-dep_OMP_SusC/RagA"/>
</dbReference>
<evidence type="ECO:0000313" key="13">
    <source>
        <dbReference type="Proteomes" id="UP001500027"/>
    </source>
</evidence>
<dbReference type="InterPro" id="IPR012910">
    <property type="entry name" value="Plug_dom"/>
</dbReference>
<evidence type="ECO:0000256" key="9">
    <source>
        <dbReference type="RuleBase" id="RU003357"/>
    </source>
</evidence>
<dbReference type="Pfam" id="PF00593">
    <property type="entry name" value="TonB_dep_Rec_b-barrel"/>
    <property type="match status" value="1"/>
</dbReference>
<feature type="domain" description="TonB-dependent receptor-like beta-barrel" evidence="10">
    <location>
        <begin position="423"/>
        <end position="824"/>
    </location>
</feature>
<accession>A0ABP8E768</accession>
<proteinExistence type="inferred from homology"/>
<sequence>MQLTFAQEKTISGTVTDEIGLPLPGTTVLLKGTSSGTSSDFDGNYSIKANTGQVLVFSFIGYTNQEVTVGSSNTINIVLQESTSSLEEVVVTAYGGVSTLRASAAAVSTVQAVILEDRANASAIQNLQGQVAGLNIATGTGQPGADSLIILRGPGSINGNIEPLFIVDGIAVDEDNFRSINPNDIATYSVLKDAAAANIYGNRAANGAIVITTKRGNFNEALKFQYTSTYGYNELQDQPFELMNTSEILNFQRTYDEGRGAGLTNSEIATIARQVNTSWTDIFFRKGTTSSHDLAITSGGENSSNYTSLQYFEQDGIFIGSEFQRFTIRNNFNGKSSDDKFNYSMNVSLGFSETNELDNAGSGNTFFNPFSAALQGLPYLSPFDADGSLTRDGGIQPGDITALLAAGATNFPYVLLNSISFNTDKEEEIKILASFNANWNFAENLTAGVQMGADLGTERRTEILHPESILGPFQSDFSVDAQFGGVQEEYYTRDFRFNIVNSIGYANTFGEVHDFDATAYFEYVKGHFDGFNFRQEGIDPRLVGTGAGLIAGRTTEEIDGETVNPYIPTVGRTDLNVGNLSIFGTLNYTYNNKYGFSASIRRDNSFRFVEENKWGTFYSVAARWNIDEESFMDNTAFNLLKLRASHGVSGNDRIGSGYYSSLDDTRELFGTGLSYNGSNGTFPNQRANVTLRWEETTQTNIGIDFGLWKNKFSGAIDVYEKTTDDLFQSDRISAINGQGTISSNIGSMVNKGIELDLKYTIIQNKDWNVSVFANGSYNKNEVEQLPPSTDGLVNLGGSTATGEGEPLGSFYLVRYAGVNPSNGNPLFYTADNQLTETLTDDDRVFTGKSIYPVWQGGFGASIRYKGFELSNQWSFVADIYRNNLDFADLEEGSQGSVENGRNRSVSLFNAWENIGDITHIPRINSSLGSVDYINQTDRYLEDASFLRLRNITLGYVLPRKFLENIPITGFRVYVQGENLLTFTKYRGWDPESNFRTTDRGQFPTPKIYTFGATINF</sequence>
<keyword evidence="3 8" id="KW-1134">Transmembrane beta strand</keyword>
<reference evidence="13" key="1">
    <citation type="journal article" date="2019" name="Int. J. Syst. Evol. Microbiol.">
        <title>The Global Catalogue of Microorganisms (GCM) 10K type strain sequencing project: providing services to taxonomists for standard genome sequencing and annotation.</title>
        <authorList>
            <consortium name="The Broad Institute Genomics Platform"/>
            <consortium name="The Broad Institute Genome Sequencing Center for Infectious Disease"/>
            <person name="Wu L."/>
            <person name="Ma J."/>
        </authorList>
    </citation>
    <scope>NUCLEOTIDE SEQUENCE [LARGE SCALE GENOMIC DNA]</scope>
    <source>
        <strain evidence="13">JCM 17452</strain>
    </source>
</reference>
<evidence type="ECO:0000256" key="2">
    <source>
        <dbReference type="ARBA" id="ARBA00022448"/>
    </source>
</evidence>
<comment type="subcellular location">
    <subcellularLocation>
        <location evidence="1 8">Cell outer membrane</location>
        <topology evidence="1 8">Multi-pass membrane protein</topology>
    </subcellularLocation>
</comment>